<dbReference type="AlphaFoldDB" id="A0A916N9K0"/>
<gene>
    <name evidence="1" type="ORF">CRYO30217_00353</name>
</gene>
<keyword evidence="2" id="KW-1185">Reference proteome</keyword>
<dbReference type="PANTHER" id="PTHR34352:SF1">
    <property type="entry name" value="PROTEIN YHFA"/>
    <property type="match status" value="1"/>
</dbReference>
<dbReference type="KEGG" id="ptan:CRYO30217_00353"/>
<evidence type="ECO:0000313" key="2">
    <source>
        <dbReference type="Proteomes" id="UP000683507"/>
    </source>
</evidence>
<accession>A0A916N9K0</accession>
<evidence type="ECO:0008006" key="3">
    <source>
        <dbReference type="Google" id="ProtNLM"/>
    </source>
</evidence>
<dbReference type="Gene3D" id="3.30.300.20">
    <property type="match status" value="1"/>
</dbReference>
<dbReference type="InterPro" id="IPR036102">
    <property type="entry name" value="OsmC/Ohrsf"/>
</dbReference>
<dbReference type="EMBL" id="OU015584">
    <property type="protein sequence ID" value="CAG5077335.1"/>
    <property type="molecule type" value="Genomic_DNA"/>
</dbReference>
<dbReference type="InterPro" id="IPR015946">
    <property type="entry name" value="KH_dom-like_a/b"/>
</dbReference>
<protein>
    <recommendedName>
        <fullName evidence="3">OsmC family peroxiredoxin</fullName>
    </recommendedName>
</protein>
<dbReference type="PANTHER" id="PTHR34352">
    <property type="entry name" value="PROTEIN YHFA"/>
    <property type="match status" value="1"/>
</dbReference>
<dbReference type="Pfam" id="PF02566">
    <property type="entry name" value="OsmC"/>
    <property type="match status" value="1"/>
</dbReference>
<sequence length="138" mass="15559">MKVTLSQTSRPLQYIAANDSTQIEVGANQDNPSKRTFRPMELILAGLASCSAIDIENILRKQRINFNNLRISATGTRADSTPAVFTKINLFIEIEGDVPEEKLKRAIQLTKDKYCSVSHMLREHVEITYSSKIKPYTT</sequence>
<name>A0A916N9K0_9FLAO</name>
<reference evidence="1" key="1">
    <citation type="submission" date="2021-04" db="EMBL/GenBank/DDBJ databases">
        <authorList>
            <person name="Rodrigo-Torres L."/>
            <person name="Arahal R. D."/>
            <person name="Lucena T."/>
        </authorList>
    </citation>
    <scope>NUCLEOTIDE SEQUENCE</scope>
    <source>
        <strain evidence="1">AS29M-1</strain>
    </source>
</reference>
<proteinExistence type="predicted"/>
<evidence type="ECO:0000313" key="1">
    <source>
        <dbReference type="EMBL" id="CAG5077335.1"/>
    </source>
</evidence>
<dbReference type="InterPro" id="IPR003718">
    <property type="entry name" value="OsmC/Ohr_fam"/>
</dbReference>
<dbReference type="Proteomes" id="UP000683507">
    <property type="component" value="Chromosome"/>
</dbReference>
<dbReference type="RefSeq" id="WP_258540591.1">
    <property type="nucleotide sequence ID" value="NZ_OU015584.1"/>
</dbReference>
<dbReference type="SUPFAM" id="SSF82784">
    <property type="entry name" value="OsmC-like"/>
    <property type="match status" value="1"/>
</dbReference>
<organism evidence="1 2">
    <name type="scientific">Parvicella tangerina</name>
    <dbReference type="NCBI Taxonomy" id="2829795"/>
    <lineage>
        <taxon>Bacteria</taxon>
        <taxon>Pseudomonadati</taxon>
        <taxon>Bacteroidota</taxon>
        <taxon>Flavobacteriia</taxon>
        <taxon>Flavobacteriales</taxon>
        <taxon>Parvicellaceae</taxon>
        <taxon>Parvicella</taxon>
    </lineage>
</organism>